<dbReference type="Proteomes" id="UP001055879">
    <property type="component" value="Linkage Group LG13"/>
</dbReference>
<dbReference type="EMBL" id="CM042059">
    <property type="protein sequence ID" value="KAI3680465.1"/>
    <property type="molecule type" value="Genomic_DNA"/>
</dbReference>
<keyword evidence="2" id="KW-1185">Reference proteome</keyword>
<gene>
    <name evidence="1" type="ORF">L6452_35236</name>
</gene>
<evidence type="ECO:0000313" key="2">
    <source>
        <dbReference type="Proteomes" id="UP001055879"/>
    </source>
</evidence>
<comment type="caution">
    <text evidence="1">The sequence shown here is derived from an EMBL/GenBank/DDBJ whole genome shotgun (WGS) entry which is preliminary data.</text>
</comment>
<reference evidence="2" key="1">
    <citation type="journal article" date="2022" name="Mol. Ecol. Resour.">
        <title>The genomes of chicory, endive, great burdock and yacon provide insights into Asteraceae palaeo-polyploidization history and plant inulin production.</title>
        <authorList>
            <person name="Fan W."/>
            <person name="Wang S."/>
            <person name="Wang H."/>
            <person name="Wang A."/>
            <person name="Jiang F."/>
            <person name="Liu H."/>
            <person name="Zhao H."/>
            <person name="Xu D."/>
            <person name="Zhang Y."/>
        </authorList>
    </citation>
    <scope>NUCLEOTIDE SEQUENCE [LARGE SCALE GENOMIC DNA]</scope>
    <source>
        <strain evidence="2">cv. Niubang</strain>
    </source>
</reference>
<reference evidence="1 2" key="2">
    <citation type="journal article" date="2022" name="Mol. Ecol. Resour.">
        <title>The genomes of chicory, endive, great burdock and yacon provide insights into Asteraceae paleo-polyploidization history and plant inulin production.</title>
        <authorList>
            <person name="Fan W."/>
            <person name="Wang S."/>
            <person name="Wang H."/>
            <person name="Wang A."/>
            <person name="Jiang F."/>
            <person name="Liu H."/>
            <person name="Zhao H."/>
            <person name="Xu D."/>
            <person name="Zhang Y."/>
        </authorList>
    </citation>
    <scope>NUCLEOTIDE SEQUENCE [LARGE SCALE GENOMIC DNA]</scope>
    <source>
        <strain evidence="2">cv. Niubang</strain>
    </source>
</reference>
<name>A0ACB8Y5A2_ARCLA</name>
<sequence length="191" mass="21379">MKKLYKKSTVHPSPPPPISDHHLSLLPAAIFTLTISLSAQDKEVLAYLLSSSTKKPTTTTAATTAADHPPLFNCSCFRCYMSYWVRWDSSPNRQLIHEIIDALEDGIMVRNKKEKNKKDRKKKLSCSSSSSGNEDTESTESDELTRSPEVSHGKMESVVECGGGEDEEEEEEGTVRKIVSFLGERIWSVWT</sequence>
<accession>A0ACB8Y5A2</accession>
<proteinExistence type="predicted"/>
<organism evidence="1 2">
    <name type="scientific">Arctium lappa</name>
    <name type="common">Greater burdock</name>
    <name type="synonym">Lappa major</name>
    <dbReference type="NCBI Taxonomy" id="4217"/>
    <lineage>
        <taxon>Eukaryota</taxon>
        <taxon>Viridiplantae</taxon>
        <taxon>Streptophyta</taxon>
        <taxon>Embryophyta</taxon>
        <taxon>Tracheophyta</taxon>
        <taxon>Spermatophyta</taxon>
        <taxon>Magnoliopsida</taxon>
        <taxon>eudicotyledons</taxon>
        <taxon>Gunneridae</taxon>
        <taxon>Pentapetalae</taxon>
        <taxon>asterids</taxon>
        <taxon>campanulids</taxon>
        <taxon>Asterales</taxon>
        <taxon>Asteraceae</taxon>
        <taxon>Carduoideae</taxon>
        <taxon>Cardueae</taxon>
        <taxon>Arctiinae</taxon>
        <taxon>Arctium</taxon>
    </lineage>
</organism>
<protein>
    <submittedName>
        <fullName evidence="1">Uncharacterized protein</fullName>
    </submittedName>
</protein>
<evidence type="ECO:0000313" key="1">
    <source>
        <dbReference type="EMBL" id="KAI3680465.1"/>
    </source>
</evidence>